<comment type="catalytic activity">
    <reaction evidence="1">
        <text>inosine + phosphate = alpha-D-ribose 1-phosphate + hypoxanthine</text>
        <dbReference type="Rhea" id="RHEA:27646"/>
        <dbReference type="ChEBI" id="CHEBI:17368"/>
        <dbReference type="ChEBI" id="CHEBI:17596"/>
        <dbReference type="ChEBI" id="CHEBI:43474"/>
        <dbReference type="ChEBI" id="CHEBI:57720"/>
        <dbReference type="EC" id="2.4.2.1"/>
    </reaction>
    <physiologicalReaction direction="left-to-right" evidence="1">
        <dbReference type="Rhea" id="RHEA:27647"/>
    </physiologicalReaction>
</comment>
<dbReference type="CDD" id="cd16833">
    <property type="entry name" value="YfiH"/>
    <property type="match status" value="1"/>
</dbReference>
<evidence type="ECO:0000256" key="5">
    <source>
        <dbReference type="ARBA" id="ARBA00022723"/>
    </source>
</evidence>
<protein>
    <recommendedName>
        <fullName evidence="11">Purine nucleoside phosphorylase</fullName>
    </recommendedName>
</protein>
<evidence type="ECO:0000256" key="7">
    <source>
        <dbReference type="ARBA" id="ARBA00022833"/>
    </source>
</evidence>
<evidence type="ECO:0000256" key="4">
    <source>
        <dbReference type="ARBA" id="ARBA00022679"/>
    </source>
</evidence>
<comment type="catalytic activity">
    <reaction evidence="8">
        <text>adenosine + H2O + H(+) = inosine + NH4(+)</text>
        <dbReference type="Rhea" id="RHEA:24408"/>
        <dbReference type="ChEBI" id="CHEBI:15377"/>
        <dbReference type="ChEBI" id="CHEBI:15378"/>
        <dbReference type="ChEBI" id="CHEBI:16335"/>
        <dbReference type="ChEBI" id="CHEBI:17596"/>
        <dbReference type="ChEBI" id="CHEBI:28938"/>
        <dbReference type="EC" id="3.5.4.4"/>
    </reaction>
    <physiologicalReaction direction="left-to-right" evidence="8">
        <dbReference type="Rhea" id="RHEA:24409"/>
    </physiologicalReaction>
</comment>
<keyword evidence="4" id="KW-0808">Transferase</keyword>
<dbReference type="Gene3D" id="3.60.140.10">
    <property type="entry name" value="CNF1/YfiH-like putative cysteine hydrolases"/>
    <property type="match status" value="1"/>
</dbReference>
<dbReference type="GO" id="GO:0005507">
    <property type="term" value="F:copper ion binding"/>
    <property type="evidence" value="ECO:0007669"/>
    <property type="project" value="TreeGrafter"/>
</dbReference>
<comment type="function">
    <text evidence="2">Purine nucleoside enzyme that catalyzes the phosphorolysis of adenosine and inosine nucleosides, yielding D-ribose 1-phosphate and the respective free bases, adenine and hypoxanthine. Also catalyzes the phosphorolysis of S-methyl-5'-thioadenosine into adenine and S-methyl-5-thio-alpha-D-ribose 1-phosphate. Also has adenosine deaminase activity.</text>
</comment>
<evidence type="ECO:0000256" key="10">
    <source>
        <dbReference type="ARBA" id="ARBA00049893"/>
    </source>
</evidence>
<dbReference type="SUPFAM" id="SSF64438">
    <property type="entry name" value="CNF1/YfiH-like putative cysteine hydrolases"/>
    <property type="match status" value="2"/>
</dbReference>
<feature type="region of interest" description="Disordered" evidence="12">
    <location>
        <begin position="72"/>
        <end position="106"/>
    </location>
</feature>
<keyword evidence="7" id="KW-0862">Zinc</keyword>
<evidence type="ECO:0000256" key="9">
    <source>
        <dbReference type="ARBA" id="ARBA00048968"/>
    </source>
</evidence>
<dbReference type="Proteomes" id="UP000031532">
    <property type="component" value="Unassembled WGS sequence"/>
</dbReference>
<dbReference type="PANTHER" id="PTHR30616:SF2">
    <property type="entry name" value="PURINE NUCLEOSIDE PHOSPHORYLASE LACC1"/>
    <property type="match status" value="1"/>
</dbReference>
<evidence type="ECO:0000313" key="13">
    <source>
        <dbReference type="EMBL" id="NHC35846.1"/>
    </source>
</evidence>
<dbReference type="InterPro" id="IPR038371">
    <property type="entry name" value="Cu_polyphenol_OxRdtase_sf"/>
</dbReference>
<feature type="compositionally biased region" description="Basic and acidic residues" evidence="12">
    <location>
        <begin position="77"/>
        <end position="87"/>
    </location>
</feature>
<sequence>MHTWDWRGCEGFLYLSCSLLEAFPHGFFTRHFHPHAPHDLTSALHPEAEAYRVKQVHGNVVVTPSEVRSVDATAASRRVERGARSEGAEGVGEVGEAGGEKPRTTQLPATNYQLPIQNSLSLLTPNSSLLVEADGLLTEQPLQAVWVASADCTPVLIADRHTGQVAAVHAGWRGTAMKIVPQAIARLQAQGSKIQDLRVALGPAIAGSVYQVSQQVAAEVGASITATETKTEILDFLAEIPNSPLFPDSHPERVRLDIRRVITLQLEQLGISPEQVAIAPHCTYQEPERFFSYRRDKQKKVQWSGIISQ</sequence>
<dbReference type="GO" id="GO:0017061">
    <property type="term" value="F:S-methyl-5-thioadenosine phosphorylase activity"/>
    <property type="evidence" value="ECO:0007669"/>
    <property type="project" value="UniProtKB-EC"/>
</dbReference>
<evidence type="ECO:0000256" key="8">
    <source>
        <dbReference type="ARBA" id="ARBA00047989"/>
    </source>
</evidence>
<dbReference type="InterPro" id="IPR011324">
    <property type="entry name" value="Cytotoxic_necrot_fac-like_cat"/>
</dbReference>
<evidence type="ECO:0000256" key="3">
    <source>
        <dbReference type="ARBA" id="ARBA00007353"/>
    </source>
</evidence>
<comment type="catalytic activity">
    <reaction evidence="10">
        <text>S-methyl-5'-thioadenosine + phosphate = 5-(methylsulfanyl)-alpha-D-ribose 1-phosphate + adenine</text>
        <dbReference type="Rhea" id="RHEA:11852"/>
        <dbReference type="ChEBI" id="CHEBI:16708"/>
        <dbReference type="ChEBI" id="CHEBI:17509"/>
        <dbReference type="ChEBI" id="CHEBI:43474"/>
        <dbReference type="ChEBI" id="CHEBI:58533"/>
        <dbReference type="EC" id="2.4.2.28"/>
    </reaction>
    <physiologicalReaction direction="left-to-right" evidence="10">
        <dbReference type="Rhea" id="RHEA:11853"/>
    </physiologicalReaction>
</comment>
<dbReference type="OrthoDB" id="4279at2"/>
<proteinExistence type="inferred from homology"/>
<keyword evidence="6" id="KW-0378">Hydrolase</keyword>
<dbReference type="EMBL" id="JTJC03000003">
    <property type="protein sequence ID" value="NHC35846.1"/>
    <property type="molecule type" value="Genomic_DNA"/>
</dbReference>
<evidence type="ECO:0000256" key="2">
    <source>
        <dbReference type="ARBA" id="ARBA00003215"/>
    </source>
</evidence>
<dbReference type="PANTHER" id="PTHR30616">
    <property type="entry name" value="UNCHARACTERIZED PROTEIN YFIH"/>
    <property type="match status" value="1"/>
</dbReference>
<dbReference type="Pfam" id="PF02578">
    <property type="entry name" value="Cu-oxidase_4"/>
    <property type="match status" value="1"/>
</dbReference>
<evidence type="ECO:0000256" key="1">
    <source>
        <dbReference type="ARBA" id="ARBA00000553"/>
    </source>
</evidence>
<organism evidence="13 14">
    <name type="scientific">Scytonema millei VB511283</name>
    <dbReference type="NCBI Taxonomy" id="1245923"/>
    <lineage>
        <taxon>Bacteria</taxon>
        <taxon>Bacillati</taxon>
        <taxon>Cyanobacteriota</taxon>
        <taxon>Cyanophyceae</taxon>
        <taxon>Nostocales</taxon>
        <taxon>Scytonemataceae</taxon>
        <taxon>Scytonema</taxon>
    </lineage>
</organism>
<gene>
    <name evidence="13" type="primary">pgeF</name>
    <name evidence="13" type="ORF">QH73_0014490</name>
</gene>
<evidence type="ECO:0000313" key="14">
    <source>
        <dbReference type="Proteomes" id="UP000031532"/>
    </source>
</evidence>
<reference evidence="13 14" key="1">
    <citation type="journal article" date="2015" name="Genome Announc.">
        <title>Draft Genome Sequence of the Terrestrial Cyanobacterium Scytonema millei VB511283, Isolated from Eastern India.</title>
        <authorList>
            <person name="Sen D."/>
            <person name="Chandrababunaidu M.M."/>
            <person name="Singh D."/>
            <person name="Sanghi N."/>
            <person name="Ghorai A."/>
            <person name="Mishra G.P."/>
            <person name="Madduluri M."/>
            <person name="Adhikary S.P."/>
            <person name="Tripathy S."/>
        </authorList>
    </citation>
    <scope>NUCLEOTIDE SEQUENCE [LARGE SCALE GENOMIC DNA]</scope>
    <source>
        <strain evidence="13 14">VB511283</strain>
    </source>
</reference>
<comment type="caution">
    <text evidence="13">The sequence shown here is derived from an EMBL/GenBank/DDBJ whole genome shotgun (WGS) entry which is preliminary data.</text>
</comment>
<evidence type="ECO:0000256" key="6">
    <source>
        <dbReference type="ARBA" id="ARBA00022801"/>
    </source>
</evidence>
<comment type="similarity">
    <text evidence="3 11">Belongs to the purine nucleoside phosphorylase YfiH/LACC1 family.</text>
</comment>
<accession>A0A9X5E5W1</accession>
<dbReference type="InterPro" id="IPR003730">
    <property type="entry name" value="Cu_polyphenol_OxRdtase"/>
</dbReference>
<dbReference type="AlphaFoldDB" id="A0A9X5E5W1"/>
<comment type="catalytic activity">
    <reaction evidence="9">
        <text>adenosine + phosphate = alpha-D-ribose 1-phosphate + adenine</text>
        <dbReference type="Rhea" id="RHEA:27642"/>
        <dbReference type="ChEBI" id="CHEBI:16335"/>
        <dbReference type="ChEBI" id="CHEBI:16708"/>
        <dbReference type="ChEBI" id="CHEBI:43474"/>
        <dbReference type="ChEBI" id="CHEBI:57720"/>
        <dbReference type="EC" id="2.4.2.1"/>
    </reaction>
    <physiologicalReaction direction="left-to-right" evidence="9">
        <dbReference type="Rhea" id="RHEA:27643"/>
    </physiologicalReaction>
</comment>
<dbReference type="RefSeq" id="WP_039713235.1">
    <property type="nucleotide sequence ID" value="NZ_JTJC03000003.1"/>
</dbReference>
<name>A0A9X5E5W1_9CYAN</name>
<evidence type="ECO:0000256" key="12">
    <source>
        <dbReference type="SAM" id="MobiDB-lite"/>
    </source>
</evidence>
<dbReference type="GO" id="GO:0016787">
    <property type="term" value="F:hydrolase activity"/>
    <property type="evidence" value="ECO:0007669"/>
    <property type="project" value="UniProtKB-KW"/>
</dbReference>
<keyword evidence="5" id="KW-0479">Metal-binding</keyword>
<keyword evidence="14" id="KW-1185">Reference proteome</keyword>
<dbReference type="NCBIfam" id="TIGR00726">
    <property type="entry name" value="peptidoglycan editing factor PgeF"/>
    <property type="match status" value="1"/>
</dbReference>
<evidence type="ECO:0000256" key="11">
    <source>
        <dbReference type="RuleBase" id="RU361274"/>
    </source>
</evidence>